<dbReference type="Proteomes" id="UP000263993">
    <property type="component" value="Unassembled WGS sequence"/>
</dbReference>
<proteinExistence type="predicted"/>
<protein>
    <submittedName>
        <fullName evidence="1">Uncharacterized protein</fullName>
    </submittedName>
</protein>
<name>A0A371B7P7_9BRAD</name>
<accession>A0A371B7P7</accession>
<dbReference type="OrthoDB" id="8450138at2"/>
<gene>
    <name evidence="1" type="ORF">DXH78_02015</name>
</gene>
<dbReference type="Pfam" id="PF20104">
    <property type="entry name" value="DUF6494"/>
    <property type="match status" value="1"/>
</dbReference>
<keyword evidence="2" id="KW-1185">Reference proteome</keyword>
<comment type="caution">
    <text evidence="1">The sequence shown here is derived from an EMBL/GenBank/DDBJ whole genome shotgun (WGS) entry which is preliminary data.</text>
</comment>
<dbReference type="AlphaFoldDB" id="A0A371B7P7"/>
<dbReference type="InterPro" id="IPR045471">
    <property type="entry name" value="DUF6494"/>
</dbReference>
<reference evidence="2" key="1">
    <citation type="submission" date="2018-08" db="EMBL/GenBank/DDBJ databases">
        <authorList>
            <person name="Kim S.-J."/>
            <person name="Jung G.-Y."/>
        </authorList>
    </citation>
    <scope>NUCLEOTIDE SEQUENCE [LARGE SCALE GENOMIC DNA]</scope>
    <source>
        <strain evidence="2">GY_H</strain>
    </source>
</reference>
<dbReference type="EMBL" id="QRGO01000001">
    <property type="protein sequence ID" value="RDV03473.1"/>
    <property type="molecule type" value="Genomic_DNA"/>
</dbReference>
<organism evidence="1 2">
    <name type="scientific">Undibacter mobilis</name>
    <dbReference type="NCBI Taxonomy" id="2292256"/>
    <lineage>
        <taxon>Bacteria</taxon>
        <taxon>Pseudomonadati</taxon>
        <taxon>Pseudomonadota</taxon>
        <taxon>Alphaproteobacteria</taxon>
        <taxon>Hyphomicrobiales</taxon>
        <taxon>Nitrobacteraceae</taxon>
        <taxon>Undibacter</taxon>
    </lineage>
</organism>
<sequence>MRSPVVTKAKATQTARDKAIEAAVSQFMKSIDHATRREIEKRLRKALADGVVKPGDSITAGMGLKSPDADLDVAVFGKIKL</sequence>
<dbReference type="RefSeq" id="WP_115515497.1">
    <property type="nucleotide sequence ID" value="NZ_QRGO01000001.1"/>
</dbReference>
<evidence type="ECO:0000313" key="1">
    <source>
        <dbReference type="EMBL" id="RDV03473.1"/>
    </source>
</evidence>
<evidence type="ECO:0000313" key="2">
    <source>
        <dbReference type="Proteomes" id="UP000263993"/>
    </source>
</evidence>